<dbReference type="AlphaFoldDB" id="A0A7K4MM00"/>
<comment type="caution">
    <text evidence="2">The sequence shown here is derived from an EMBL/GenBank/DDBJ whole genome shotgun (WGS) entry which is preliminary data.</text>
</comment>
<dbReference type="Gene3D" id="1.10.30.50">
    <property type="match status" value="1"/>
</dbReference>
<keyword evidence="2" id="KW-0378">Hydrolase</keyword>
<accession>A0A7K4MM00</accession>
<dbReference type="Proteomes" id="UP000568446">
    <property type="component" value="Unassembled WGS sequence"/>
</dbReference>
<evidence type="ECO:0000313" key="2">
    <source>
        <dbReference type="EMBL" id="NWJ30217.1"/>
    </source>
</evidence>
<dbReference type="InterPro" id="IPR003615">
    <property type="entry name" value="HNH_nuc"/>
</dbReference>
<sequence length="177" mass="21152">MKKLVLSYELAWRTEEDKKFMRTVEWKNIRKKILDRDNYTCQYCNVQRKDHMQVNHVDGNPKNHSDENLEVICASCHKITHSGLWVVVFKILDVYEESKYDQNSIVRITGKMRDDGKPDEEIIKFLGLKKLVLWQQDLEYLSKLYGFVSSRKIDKKNYGTTLTEEEQQSSLKKRDKW</sequence>
<name>A0A7K4MM00_9ARCH</name>
<keyword evidence="2" id="KW-0255">Endonuclease</keyword>
<keyword evidence="2" id="KW-0540">Nuclease</keyword>
<dbReference type="GO" id="GO:0004519">
    <property type="term" value="F:endonuclease activity"/>
    <property type="evidence" value="ECO:0007669"/>
    <property type="project" value="UniProtKB-KW"/>
</dbReference>
<gene>
    <name evidence="2" type="ORF">HX850_04810</name>
</gene>
<evidence type="ECO:0000259" key="1">
    <source>
        <dbReference type="SMART" id="SM00507"/>
    </source>
</evidence>
<protein>
    <submittedName>
        <fullName evidence="2">HNH endonuclease</fullName>
    </submittedName>
</protein>
<evidence type="ECO:0000313" key="3">
    <source>
        <dbReference type="Proteomes" id="UP000568446"/>
    </source>
</evidence>
<dbReference type="SMART" id="SM00507">
    <property type="entry name" value="HNHc"/>
    <property type="match status" value="1"/>
</dbReference>
<dbReference type="CDD" id="cd00085">
    <property type="entry name" value="HNHc"/>
    <property type="match status" value="1"/>
</dbReference>
<feature type="domain" description="HNH nuclease" evidence="1">
    <location>
        <begin position="28"/>
        <end position="78"/>
    </location>
</feature>
<reference evidence="2 3" key="1">
    <citation type="journal article" date="2019" name="Environ. Microbiol.">
        <title>Genomics insights into ecotype formation of ammonia-oxidizing archaea in the deep ocean.</title>
        <authorList>
            <person name="Wang Y."/>
            <person name="Huang J.M."/>
            <person name="Cui G.J."/>
            <person name="Nunoura T."/>
            <person name="Takaki Y."/>
            <person name="Li W.L."/>
            <person name="Li J."/>
            <person name="Gao Z.M."/>
            <person name="Takai K."/>
            <person name="Zhang A.Q."/>
            <person name="Stepanauskas R."/>
        </authorList>
    </citation>
    <scope>NUCLEOTIDE SEQUENCE [LARGE SCALE GENOMIC DNA]</scope>
    <source>
        <strain evidence="2 3">C4</strain>
    </source>
</reference>
<organism evidence="2 3">
    <name type="scientific">Marine Group I thaumarchaeote</name>
    <dbReference type="NCBI Taxonomy" id="2511932"/>
    <lineage>
        <taxon>Archaea</taxon>
        <taxon>Nitrososphaerota</taxon>
        <taxon>Marine Group I</taxon>
    </lineage>
</organism>
<dbReference type="EMBL" id="JACATK010000043">
    <property type="protein sequence ID" value="NWJ30217.1"/>
    <property type="molecule type" value="Genomic_DNA"/>
</dbReference>
<proteinExistence type="predicted"/>